<protein>
    <recommendedName>
        <fullName evidence="3">Peptidase U32 collagenase domain-containing protein</fullName>
    </recommendedName>
</protein>
<proteinExistence type="predicted"/>
<evidence type="ECO:0000313" key="2">
    <source>
        <dbReference type="EMBL" id="CAD8550125.1"/>
    </source>
</evidence>
<dbReference type="EMBL" id="HBER01050854">
    <property type="protein sequence ID" value="CAD8550125.1"/>
    <property type="molecule type" value="Transcribed_RNA"/>
</dbReference>
<evidence type="ECO:0008006" key="3">
    <source>
        <dbReference type="Google" id="ProtNLM"/>
    </source>
</evidence>
<evidence type="ECO:0000256" key="1">
    <source>
        <dbReference type="SAM" id="MobiDB-lite"/>
    </source>
</evidence>
<feature type="region of interest" description="Disordered" evidence="1">
    <location>
        <begin position="272"/>
        <end position="306"/>
    </location>
</feature>
<feature type="compositionally biased region" description="Basic and acidic residues" evidence="1">
    <location>
        <begin position="272"/>
        <end position="290"/>
    </location>
</feature>
<name>A0A7S0JGU5_9EUKA</name>
<dbReference type="InterPro" id="IPR001539">
    <property type="entry name" value="Peptidase_U32"/>
</dbReference>
<dbReference type="Pfam" id="PF01136">
    <property type="entry name" value="Peptidase_U32"/>
    <property type="match status" value="1"/>
</dbReference>
<accession>A0A7S0JGU5</accession>
<dbReference type="AlphaFoldDB" id="A0A7S0JGU5"/>
<gene>
    <name evidence="2" type="ORF">CLEP1334_LOCUS25415</name>
</gene>
<sequence>MEALQAARPKATVVATPRIIKPAEEALWRVLLTLEGADALLVRSAGLLVRLSELAEEEGAQLPRLHGDFSLNVANSDAARAFLALNLHRLAPTFDLDASQLCDLSAQLLPTERSRLEAVIHTNVPIFHTEHCVFARCLSKGDSYKDCGHPCTRHSLHLVDQEQRRHHVLADSGCRNTVFNAQPQSAAPYVSRLLKAGVRHLRVELTDQPGTVVGPLLQHYADLARGEKAVDEVMAWLNDNLVDSTGRQPGVTLGSFRPTAERAWDSLRPTAAEERANRRRGAFEHKDMRGFARPAQAKRKISRLTS</sequence>
<feature type="compositionally biased region" description="Basic residues" evidence="1">
    <location>
        <begin position="296"/>
        <end position="306"/>
    </location>
</feature>
<reference evidence="2" key="1">
    <citation type="submission" date="2021-01" db="EMBL/GenBank/DDBJ databases">
        <authorList>
            <person name="Corre E."/>
            <person name="Pelletier E."/>
            <person name="Niang G."/>
            <person name="Scheremetjew M."/>
            <person name="Finn R."/>
            <person name="Kale V."/>
            <person name="Holt S."/>
            <person name="Cochrane G."/>
            <person name="Meng A."/>
            <person name="Brown T."/>
            <person name="Cohen L."/>
        </authorList>
    </citation>
    <scope>NUCLEOTIDE SEQUENCE</scope>
    <source>
        <strain evidence="2">RCC1130</strain>
    </source>
</reference>
<organism evidence="2">
    <name type="scientific">Calcidiscus leptoporus</name>
    <dbReference type="NCBI Taxonomy" id="127549"/>
    <lineage>
        <taxon>Eukaryota</taxon>
        <taxon>Haptista</taxon>
        <taxon>Haptophyta</taxon>
        <taxon>Prymnesiophyceae</taxon>
        <taxon>Coccolithales</taxon>
        <taxon>Calcidiscaceae</taxon>
        <taxon>Calcidiscus</taxon>
    </lineage>
</organism>